<keyword evidence="1" id="KW-0472">Membrane</keyword>
<dbReference type="EMBL" id="KZ679678">
    <property type="protein sequence ID" value="PTB57022.1"/>
    <property type="molecule type" value="Genomic_DNA"/>
</dbReference>
<feature type="non-terminal residue" evidence="2">
    <location>
        <position position="81"/>
    </location>
</feature>
<accession>A0A2T4AJ11</accession>
<keyword evidence="1" id="KW-0812">Transmembrane</keyword>
<dbReference type="AlphaFoldDB" id="A0A2T4AJ11"/>
<sequence length="81" mass="9212">MARLGRQSAERLALWYPIAADLVLFVANVSHRLSVKKKRRKTCRRTDLVSQRRRQSVSVSPPTLLMHLELATPYLLLASAV</sequence>
<dbReference type="RefSeq" id="XP_024776699.1">
    <property type="nucleotide sequence ID" value="XM_024918858.1"/>
</dbReference>
<reference evidence="2 3" key="1">
    <citation type="submission" date="2016-07" db="EMBL/GenBank/DDBJ databases">
        <title>Multiple horizontal gene transfer events from other fungi enriched the ability of initially mycotrophic Trichoderma (Ascomycota) to feed on dead plant biomass.</title>
        <authorList>
            <consortium name="DOE Joint Genome Institute"/>
            <person name="Aerts A."/>
            <person name="Atanasova L."/>
            <person name="Chenthamara K."/>
            <person name="Zhang J."/>
            <person name="Grujic M."/>
            <person name="Henrissat B."/>
            <person name="Kuo A."/>
            <person name="Salamov A."/>
            <person name="Lipzen A."/>
            <person name="Labutti K."/>
            <person name="Barry K."/>
            <person name="Miao Y."/>
            <person name="Rahimi M.J."/>
            <person name="Shen Q."/>
            <person name="Grigoriev I.V."/>
            <person name="Kubicek C.P."/>
            <person name="Druzhinina I.S."/>
        </authorList>
    </citation>
    <scope>NUCLEOTIDE SEQUENCE [LARGE SCALE GENOMIC DNA]</scope>
    <source>
        <strain evidence="2 3">CBS 226.95</strain>
    </source>
</reference>
<name>A0A2T4AJ11_TRIHA</name>
<evidence type="ECO:0000256" key="1">
    <source>
        <dbReference type="SAM" id="Phobius"/>
    </source>
</evidence>
<evidence type="ECO:0000313" key="3">
    <source>
        <dbReference type="Proteomes" id="UP000241690"/>
    </source>
</evidence>
<evidence type="ECO:0000313" key="2">
    <source>
        <dbReference type="EMBL" id="PTB57022.1"/>
    </source>
</evidence>
<protein>
    <submittedName>
        <fullName evidence="2">Uncharacterized protein</fullName>
    </submittedName>
</protein>
<dbReference type="GeneID" id="36627427"/>
<proteinExistence type="predicted"/>
<keyword evidence="1" id="KW-1133">Transmembrane helix</keyword>
<feature type="transmembrane region" description="Helical" evidence="1">
    <location>
        <begin position="12"/>
        <end position="31"/>
    </location>
</feature>
<dbReference type="Proteomes" id="UP000241690">
    <property type="component" value="Unassembled WGS sequence"/>
</dbReference>
<keyword evidence="3" id="KW-1185">Reference proteome</keyword>
<gene>
    <name evidence="2" type="ORF">M431DRAFT_506763</name>
</gene>
<organism evidence="2 3">
    <name type="scientific">Trichoderma harzianum CBS 226.95</name>
    <dbReference type="NCBI Taxonomy" id="983964"/>
    <lineage>
        <taxon>Eukaryota</taxon>
        <taxon>Fungi</taxon>
        <taxon>Dikarya</taxon>
        <taxon>Ascomycota</taxon>
        <taxon>Pezizomycotina</taxon>
        <taxon>Sordariomycetes</taxon>
        <taxon>Hypocreomycetidae</taxon>
        <taxon>Hypocreales</taxon>
        <taxon>Hypocreaceae</taxon>
        <taxon>Trichoderma</taxon>
    </lineage>
</organism>